<dbReference type="GO" id="GO:0006281">
    <property type="term" value="P:DNA repair"/>
    <property type="evidence" value="ECO:0007669"/>
    <property type="project" value="UniProtKB-KW"/>
</dbReference>
<keyword evidence="2" id="KW-0067">ATP-binding</keyword>
<name>A0A939ISU9_9CORY</name>
<keyword evidence="7" id="KW-1185">Reference proteome</keyword>
<accession>A0A939ISU9</accession>
<protein>
    <submittedName>
        <fullName evidence="6">PD-(D/E)XK nuclease family protein</fullName>
    </submittedName>
</protein>
<evidence type="ECO:0000256" key="4">
    <source>
        <dbReference type="SAM" id="MobiDB-lite"/>
    </source>
</evidence>
<evidence type="ECO:0000259" key="5">
    <source>
        <dbReference type="Pfam" id="PF12705"/>
    </source>
</evidence>
<dbReference type="GO" id="GO:0004386">
    <property type="term" value="F:helicase activity"/>
    <property type="evidence" value="ECO:0007669"/>
    <property type="project" value="UniProtKB-KW"/>
</dbReference>
<dbReference type="RefSeq" id="WP_207117564.1">
    <property type="nucleotide sequence ID" value="NZ_JAFLEQ010000003.1"/>
</dbReference>
<proteinExistence type="predicted"/>
<dbReference type="Pfam" id="PF12705">
    <property type="entry name" value="PDDEXK_1"/>
    <property type="match status" value="1"/>
</dbReference>
<reference evidence="6" key="1">
    <citation type="submission" date="2021-03" db="EMBL/GenBank/DDBJ databases">
        <authorList>
            <person name="Sun Q."/>
        </authorList>
    </citation>
    <scope>NUCLEOTIDE SEQUENCE</scope>
    <source>
        <strain evidence="6">CCM 8862</strain>
    </source>
</reference>
<evidence type="ECO:0000256" key="1">
    <source>
        <dbReference type="ARBA" id="ARBA00022763"/>
    </source>
</evidence>
<gene>
    <name evidence="6" type="ORF">JZY06_00715</name>
</gene>
<evidence type="ECO:0000313" key="6">
    <source>
        <dbReference type="EMBL" id="MBN9643159.1"/>
    </source>
</evidence>
<keyword evidence="2" id="KW-0547">Nucleotide-binding</keyword>
<dbReference type="EMBL" id="JAFLEQ010000003">
    <property type="protein sequence ID" value="MBN9643159.1"/>
    <property type="molecule type" value="Genomic_DNA"/>
</dbReference>
<keyword evidence="2" id="KW-0378">Hydrolase</keyword>
<dbReference type="Proteomes" id="UP000664332">
    <property type="component" value="Unassembled WGS sequence"/>
</dbReference>
<evidence type="ECO:0000256" key="3">
    <source>
        <dbReference type="ARBA" id="ARBA00023204"/>
    </source>
</evidence>
<organism evidence="6 7">
    <name type="scientific">Corynebacterium mendelii</name>
    <dbReference type="NCBI Taxonomy" id="2765362"/>
    <lineage>
        <taxon>Bacteria</taxon>
        <taxon>Bacillati</taxon>
        <taxon>Actinomycetota</taxon>
        <taxon>Actinomycetes</taxon>
        <taxon>Mycobacteriales</taxon>
        <taxon>Corynebacteriaceae</taxon>
        <taxon>Corynebacterium</taxon>
    </lineage>
</organism>
<evidence type="ECO:0000313" key="7">
    <source>
        <dbReference type="Proteomes" id="UP000664332"/>
    </source>
</evidence>
<sequence>MKIFFGWNADGAPWSTDASLGKITCGQRQLADLLATRLGLAAACAATPLRIAAWQKAIDYTVNTVNHPHAAWCARSFELDPWSVATTTLKLRDLLVGAGWYPDTTADVGEHSPRIAALTAIEKHLPQALAGQADTGATGEGHDAAADHRPQETTGTIAADPTRTSIVGPADVVRDIDRVLAELVDASVPWDTQIEQLVVGQPIAGLPPIWQRILGNLATLGVPVTEETGPDSIGELTMVKTNTEWEAARLVASHCRRLTDRDGRYWLVAGNATDVLDGALADRGLAATGVRNTSADRAVAQLLPVFIRAVQQPVDPDQLIAFLTLELGTVDIESANGGMTSVALAVVPGQLKRKLLTALHRQRGIDTPAWRDAIAGEIRDSDGTVTGSLWDEATAGLAASLDDLVRKNPLEAIDGSLGKTGGAGAIYRCADINRRLAWLAARLNKLFVSPTSRQAASAVDTAMSVIGMHDTLTAHQLDQIITTVADSLTTPYGLTEASDNAAVCHTPATLGCGSGEVVWWLPQHPPQPVTGRLRTGERALLADRGIHPIDGAIAHTAAIESDLAALRRRGKVTAVLADNFEIANSAPDPLLSYLAMDLKKAAGNTSDFDIYFDSLVHDFTTLPDGRDPVVAEMVSPGDYQQVAPVAVTRREGIAVKQLPAGDRFIPERLSFTQIDTLLSHPLDWLIRYRFGVQSGPVREGNPDLRSIGTLAHAVVERIANNQGVSPDNPVTLTTDAATIAAIFDELVPVYYADFDLPENMVTRESALGFITSSILTLFEAFAATGTRVTGVETHFSTPLTTIDTGTGHQQVSVSGYRDMDVVTPDGIPGVIDLKFARYTGKYKKLISNNQALQLALYSHAVAREHPEVAPAALPTGYFLLKHGEFHSPHPLFDGAPGKGSPDSLLTCARASVTEVLTSLANGYIHDHGAELLSNHLLPDGTVDTGAADALAADFTARGFHIPTSSIRYADTAYLTGITGDFS</sequence>
<feature type="region of interest" description="Disordered" evidence="4">
    <location>
        <begin position="134"/>
        <end position="162"/>
    </location>
</feature>
<dbReference type="AlphaFoldDB" id="A0A939ISU9"/>
<feature type="compositionally biased region" description="Basic and acidic residues" evidence="4">
    <location>
        <begin position="140"/>
        <end position="151"/>
    </location>
</feature>
<comment type="caution">
    <text evidence="6">The sequence shown here is derived from an EMBL/GenBank/DDBJ whole genome shotgun (WGS) entry which is preliminary data.</text>
</comment>
<feature type="domain" description="PD-(D/E)XK endonuclease-like" evidence="5">
    <location>
        <begin position="668"/>
        <end position="882"/>
    </location>
</feature>
<evidence type="ECO:0000256" key="2">
    <source>
        <dbReference type="ARBA" id="ARBA00022806"/>
    </source>
</evidence>
<keyword evidence="3" id="KW-0234">DNA repair</keyword>
<keyword evidence="1" id="KW-0227">DNA damage</keyword>
<dbReference type="InterPro" id="IPR038726">
    <property type="entry name" value="PDDEXK_AddAB-type"/>
</dbReference>
<keyword evidence="2" id="KW-0347">Helicase</keyword>